<evidence type="ECO:0000313" key="13">
    <source>
        <dbReference type="Proteomes" id="UP000321577"/>
    </source>
</evidence>
<keyword evidence="8" id="KW-0653">Protein transport</keyword>
<feature type="transmembrane region" description="Helical" evidence="9">
    <location>
        <begin position="508"/>
        <end position="536"/>
    </location>
</feature>
<feature type="signal peptide" evidence="10">
    <location>
        <begin position="1"/>
        <end position="18"/>
    </location>
</feature>
<evidence type="ECO:0000256" key="3">
    <source>
        <dbReference type="ARBA" id="ARBA00022692"/>
    </source>
</evidence>
<comment type="subcellular location">
    <subcellularLocation>
        <location evidence="1">Cell membrane</location>
        <topology evidence="1">Multi-pass membrane protein</topology>
    </subcellularLocation>
    <subcellularLocation>
        <location evidence="8">Membrane</location>
        <topology evidence="8">Multi-pass membrane protein</topology>
    </subcellularLocation>
</comment>
<evidence type="ECO:0000256" key="9">
    <source>
        <dbReference type="SAM" id="Phobius"/>
    </source>
</evidence>
<comment type="caution">
    <text evidence="12">The sequence shown here is derived from an EMBL/GenBank/DDBJ whole genome shotgun (WGS) entry which is preliminary data.</text>
</comment>
<dbReference type="GO" id="GO:0005886">
    <property type="term" value="C:plasma membrane"/>
    <property type="evidence" value="ECO:0007669"/>
    <property type="project" value="UniProtKB-SubCell"/>
</dbReference>
<dbReference type="InterPro" id="IPR006558">
    <property type="entry name" value="LamG-like"/>
</dbReference>
<dbReference type="EMBL" id="BKAG01000028">
    <property type="protein sequence ID" value="GEP44326.1"/>
    <property type="molecule type" value="Genomic_DNA"/>
</dbReference>
<dbReference type="Gene3D" id="2.60.120.200">
    <property type="match status" value="1"/>
</dbReference>
<evidence type="ECO:0000256" key="6">
    <source>
        <dbReference type="ARBA" id="ARBA00023136"/>
    </source>
</evidence>
<evidence type="ECO:0000256" key="1">
    <source>
        <dbReference type="ARBA" id="ARBA00004651"/>
    </source>
</evidence>
<proteinExistence type="inferred from homology"/>
<dbReference type="SUPFAM" id="SSF49899">
    <property type="entry name" value="Concanavalin A-like lectins/glucanases"/>
    <property type="match status" value="1"/>
</dbReference>
<evidence type="ECO:0000256" key="10">
    <source>
        <dbReference type="SAM" id="SignalP"/>
    </source>
</evidence>
<keyword evidence="2" id="KW-1003">Cell membrane</keyword>
<feature type="transmembrane region" description="Helical" evidence="9">
    <location>
        <begin position="379"/>
        <end position="402"/>
    </location>
</feature>
<evidence type="ECO:0000313" key="12">
    <source>
        <dbReference type="EMBL" id="GEP44326.1"/>
    </source>
</evidence>
<sequence>MTRLFIAFLLLLTTGAHAATWWNPKWPIRKQLTVDTTDAGSKITDSISNAAVLVRLHDGNFQFLSAREDGSDIRFIAADDKTELSYHIEKFDGLLNEAYVWVKLPEVKASAQTTFWLYYGNVEEAVKKEDAKGTYDADTTLVYHFAESSGPPLDSTGHGLKAETAGVTVGGALIGSAVRLTGQSPVTIPASPELDLAAGSSFTFSTWFKPLALQPDAAIFAKREGNNALVIGDNNGVPYVEVVNGGSAQRSTAGAPITVNVWRHLAVVANAGTITLYLDGKSYGTLSAALPAVKGATLLGKDAGNNAGFSGELDELQIARSARSAAWISLNAVNQGTSNEAQKLLVAGNDESSDAEHSELAEHLSLFANISKSLTFDGWIVIALCTILAVIGWFIAIGKLLYLNKISKASKVFLELWAKLSTEITALDHADEKSIKTLGGVATGAKVKVMRHSPLFHLYHIGSQEIQKRIDAAAPNQFGGLSGRSIQAIRATLDGGQVREVQKLNGKLVFLTIGIAGGPYLGLLGTVIGVMITFAVIAQSGEVDINSIAPGIAGALLATVAGLAVAIPALFAYSYLSSRIKEAVSSMHIFIDEFITRIAEAYPTANE</sequence>
<organism evidence="12 13">
    <name type="scientific">Brevifollis gellanilyticus</name>
    <dbReference type="NCBI Taxonomy" id="748831"/>
    <lineage>
        <taxon>Bacteria</taxon>
        <taxon>Pseudomonadati</taxon>
        <taxon>Verrucomicrobiota</taxon>
        <taxon>Verrucomicrobiia</taxon>
        <taxon>Verrucomicrobiales</taxon>
        <taxon>Verrucomicrobiaceae</taxon>
    </lineage>
</organism>
<protein>
    <submittedName>
        <fullName evidence="12">Transporter ExbB</fullName>
    </submittedName>
</protein>
<keyword evidence="6 9" id="KW-0472">Membrane</keyword>
<reference evidence="12 13" key="1">
    <citation type="submission" date="2019-07" db="EMBL/GenBank/DDBJ databases">
        <title>Whole genome shotgun sequence of Brevifollis gellanilyticus NBRC 108608.</title>
        <authorList>
            <person name="Hosoyama A."/>
            <person name="Uohara A."/>
            <person name="Ohji S."/>
            <person name="Ichikawa N."/>
        </authorList>
    </citation>
    <scope>NUCLEOTIDE SEQUENCE [LARGE SCALE GENOMIC DNA]</scope>
    <source>
        <strain evidence="12 13">NBRC 108608</strain>
    </source>
</reference>
<dbReference type="RefSeq" id="WP_146852158.1">
    <property type="nucleotide sequence ID" value="NZ_BKAG01000028.1"/>
</dbReference>
<keyword evidence="8" id="KW-0813">Transport</keyword>
<dbReference type="PANTHER" id="PTHR30625:SF3">
    <property type="entry name" value="TOL-PAL SYSTEM PROTEIN TOLQ"/>
    <property type="match status" value="1"/>
</dbReference>
<feature type="transmembrane region" description="Helical" evidence="9">
    <location>
        <begin position="548"/>
        <end position="573"/>
    </location>
</feature>
<keyword evidence="3 9" id="KW-0812">Transmembrane</keyword>
<dbReference type="InterPro" id="IPR002898">
    <property type="entry name" value="MotA_ExbB_proton_chnl"/>
</dbReference>
<feature type="domain" description="LamG-like jellyroll fold" evidence="11">
    <location>
        <begin position="200"/>
        <end position="326"/>
    </location>
</feature>
<name>A0A512MC80_9BACT</name>
<dbReference type="Pfam" id="PF10102">
    <property type="entry name" value="DUF2341"/>
    <property type="match status" value="1"/>
</dbReference>
<keyword evidence="13" id="KW-1185">Reference proteome</keyword>
<comment type="similarity">
    <text evidence="8">Belongs to the exbB/tolQ family.</text>
</comment>
<dbReference type="Proteomes" id="UP000321577">
    <property type="component" value="Unassembled WGS sequence"/>
</dbReference>
<feature type="chain" id="PRO_5021714286" evidence="10">
    <location>
        <begin position="19"/>
        <end position="607"/>
    </location>
</feature>
<dbReference type="OrthoDB" id="175881at2"/>
<dbReference type="InterPro" id="IPR013320">
    <property type="entry name" value="ConA-like_dom_sf"/>
</dbReference>
<dbReference type="Pfam" id="PF13385">
    <property type="entry name" value="Laminin_G_3"/>
    <property type="match status" value="1"/>
</dbReference>
<dbReference type="Pfam" id="PF01618">
    <property type="entry name" value="MotA_ExbB"/>
    <property type="match status" value="1"/>
</dbReference>
<evidence type="ECO:0000256" key="4">
    <source>
        <dbReference type="ARBA" id="ARBA00022729"/>
    </source>
</evidence>
<accession>A0A512MC80</accession>
<dbReference type="AlphaFoldDB" id="A0A512MC80"/>
<dbReference type="InterPro" id="IPR050790">
    <property type="entry name" value="ExbB/TolQ_transport"/>
</dbReference>
<dbReference type="GO" id="GO:0017038">
    <property type="term" value="P:protein import"/>
    <property type="evidence" value="ECO:0007669"/>
    <property type="project" value="TreeGrafter"/>
</dbReference>
<evidence type="ECO:0000259" key="11">
    <source>
        <dbReference type="SMART" id="SM00560"/>
    </source>
</evidence>
<evidence type="ECO:0000256" key="8">
    <source>
        <dbReference type="RuleBase" id="RU004057"/>
    </source>
</evidence>
<dbReference type="InterPro" id="IPR018765">
    <property type="entry name" value="DUF2341"/>
</dbReference>
<evidence type="ECO:0000256" key="2">
    <source>
        <dbReference type="ARBA" id="ARBA00022475"/>
    </source>
</evidence>
<dbReference type="SMART" id="SM00560">
    <property type="entry name" value="LamGL"/>
    <property type="match status" value="1"/>
</dbReference>
<keyword evidence="5 9" id="KW-1133">Transmembrane helix</keyword>
<evidence type="ECO:0000256" key="7">
    <source>
        <dbReference type="ARBA" id="ARBA00023157"/>
    </source>
</evidence>
<evidence type="ECO:0000256" key="5">
    <source>
        <dbReference type="ARBA" id="ARBA00022989"/>
    </source>
</evidence>
<keyword evidence="4 10" id="KW-0732">Signal</keyword>
<gene>
    <name evidence="12" type="primary">exbB2</name>
    <name evidence="12" type="ORF">BGE01nite_36170</name>
</gene>
<dbReference type="PANTHER" id="PTHR30625">
    <property type="entry name" value="PROTEIN TOLQ"/>
    <property type="match status" value="1"/>
</dbReference>
<keyword evidence="7" id="KW-1015">Disulfide bond</keyword>